<keyword evidence="1" id="KW-0812">Transmembrane</keyword>
<sequence length="131" mass="14696">YAAGATGLFFVTVIQVFIFYCARTVRDVERTAVWILYCLATFLSIVAVYRVAVMHLQTDSLTSTAQESLNTTSSKVAFYILQIAPEWLVAATLLSMNMRERFKTGLWGDHIRPLEKDLLKANESRAQAQAA</sequence>
<organism evidence="2 3">
    <name type="scientific">Steccherinum ochraceum</name>
    <dbReference type="NCBI Taxonomy" id="92696"/>
    <lineage>
        <taxon>Eukaryota</taxon>
        <taxon>Fungi</taxon>
        <taxon>Dikarya</taxon>
        <taxon>Basidiomycota</taxon>
        <taxon>Agaricomycotina</taxon>
        <taxon>Agaricomycetes</taxon>
        <taxon>Polyporales</taxon>
        <taxon>Steccherinaceae</taxon>
        <taxon>Steccherinum</taxon>
    </lineage>
</organism>
<accession>A0A4R0R5L0</accession>
<protein>
    <submittedName>
        <fullName evidence="2">Uncharacterized protein</fullName>
    </submittedName>
</protein>
<gene>
    <name evidence="2" type="ORF">EIP91_010687</name>
</gene>
<keyword evidence="3" id="KW-1185">Reference proteome</keyword>
<keyword evidence="1" id="KW-1133">Transmembrane helix</keyword>
<dbReference type="Proteomes" id="UP000292702">
    <property type="component" value="Unassembled WGS sequence"/>
</dbReference>
<dbReference type="OrthoDB" id="2562239at2759"/>
<feature type="transmembrane region" description="Helical" evidence="1">
    <location>
        <begin position="34"/>
        <end position="56"/>
    </location>
</feature>
<feature type="non-terminal residue" evidence="2">
    <location>
        <position position="1"/>
    </location>
</feature>
<feature type="transmembrane region" description="Helical" evidence="1">
    <location>
        <begin position="76"/>
        <end position="94"/>
    </location>
</feature>
<keyword evidence="1" id="KW-0472">Membrane</keyword>
<evidence type="ECO:0000313" key="3">
    <source>
        <dbReference type="Proteomes" id="UP000292702"/>
    </source>
</evidence>
<dbReference type="AlphaFoldDB" id="A0A4R0R5L0"/>
<reference evidence="2 3" key="1">
    <citation type="submission" date="2018-11" db="EMBL/GenBank/DDBJ databases">
        <title>Genome assembly of Steccherinum ochraceum LE-BIN_3174, the white-rot fungus of the Steccherinaceae family (The Residual Polyporoid clade, Polyporales, Basidiomycota).</title>
        <authorList>
            <person name="Fedorova T.V."/>
            <person name="Glazunova O.A."/>
            <person name="Landesman E.O."/>
            <person name="Moiseenko K.V."/>
            <person name="Psurtseva N.V."/>
            <person name="Savinova O.S."/>
            <person name="Shakhova N.V."/>
            <person name="Tyazhelova T.V."/>
            <person name="Vasina D.V."/>
        </authorList>
    </citation>
    <scope>NUCLEOTIDE SEQUENCE [LARGE SCALE GENOMIC DNA]</scope>
    <source>
        <strain evidence="2 3">LE-BIN_3174</strain>
    </source>
</reference>
<evidence type="ECO:0000256" key="1">
    <source>
        <dbReference type="SAM" id="Phobius"/>
    </source>
</evidence>
<comment type="caution">
    <text evidence="2">The sequence shown here is derived from an EMBL/GenBank/DDBJ whole genome shotgun (WGS) entry which is preliminary data.</text>
</comment>
<dbReference type="EMBL" id="RWJN01000653">
    <property type="protein sequence ID" value="TCD60125.1"/>
    <property type="molecule type" value="Genomic_DNA"/>
</dbReference>
<evidence type="ECO:0000313" key="2">
    <source>
        <dbReference type="EMBL" id="TCD60125.1"/>
    </source>
</evidence>
<name>A0A4R0R5L0_9APHY</name>
<feature type="transmembrane region" description="Helical" evidence="1">
    <location>
        <begin position="6"/>
        <end position="22"/>
    </location>
</feature>
<proteinExistence type="predicted"/>